<protein>
    <submittedName>
        <fullName evidence="1">Uncharacterized protein</fullName>
    </submittedName>
</protein>
<sequence length="358" mass="40366">MGGSIFRAVGINTMRLPADRALALASDILPALHEIERSANIPHTPAALIPAYRSKPDYGDLDFVISDHIVEALGDRFIANQLSERLGFDIMFRRPHAADPTLSLALTFRSGESFQVDLIRTSEELKDFALSFFSWNDTGSYIGRVARQMGLRYGQNGLMLLMSDTDGSRVPVSTDHDKVLDFLGFDPAVHRAGFDNPEAIYDFISSGRYFDPAIYEMDRMTNRARQRVKNRPFYPNFIEAMRQRPARYEWPAERAAGSRAVWLERLYEAFPGTREAHAAALEDFRRRTAACAFFNGKRVTALTGVSGPPLQHLMNAVRKEFDSPEAFLAWTERLDEADLKRRLSKAIKSGYLPEGYSA</sequence>
<dbReference type="OrthoDB" id="8768438at2"/>
<dbReference type="KEGG" id="err:DVR09_15870"/>
<evidence type="ECO:0000313" key="2">
    <source>
        <dbReference type="Proteomes" id="UP000254508"/>
    </source>
</evidence>
<dbReference type="Proteomes" id="UP000254508">
    <property type="component" value="Plasmid unnamed"/>
</dbReference>
<dbReference type="EMBL" id="CP031358">
    <property type="protein sequence ID" value="AXK43931.1"/>
    <property type="molecule type" value="Genomic_DNA"/>
</dbReference>
<reference evidence="1 2" key="1">
    <citation type="submission" date="2018-07" db="EMBL/GenBank/DDBJ databases">
        <title>Genome sequence of Erythrobacter strain YH-07, an antagonistic bacterium isolated from Yellow Sea.</title>
        <authorList>
            <person name="Tang T."/>
            <person name="Liu Q."/>
            <person name="Sun X."/>
        </authorList>
    </citation>
    <scope>NUCLEOTIDE SEQUENCE [LARGE SCALE GENOMIC DNA]</scope>
    <source>
        <strain evidence="1 2">YH-07</strain>
        <plasmid evidence="1 2">unnamed</plasmid>
    </source>
</reference>
<dbReference type="RefSeq" id="WP_115418244.1">
    <property type="nucleotide sequence ID" value="NZ_CP031358.1"/>
</dbReference>
<proteinExistence type="predicted"/>
<dbReference type="AlphaFoldDB" id="A0A345YJ29"/>
<geneLocation type="plasmid" evidence="1 2">
    <name>unnamed</name>
</geneLocation>
<accession>A0A345YJ29</accession>
<keyword evidence="1" id="KW-0614">Plasmid</keyword>
<organism evidence="1 2">
    <name type="scientific">Erythrobacter aureus</name>
    <dbReference type="NCBI Taxonomy" id="2182384"/>
    <lineage>
        <taxon>Bacteria</taxon>
        <taxon>Pseudomonadati</taxon>
        <taxon>Pseudomonadota</taxon>
        <taxon>Alphaproteobacteria</taxon>
        <taxon>Sphingomonadales</taxon>
        <taxon>Erythrobacteraceae</taxon>
        <taxon>Erythrobacter/Porphyrobacter group</taxon>
        <taxon>Erythrobacter</taxon>
    </lineage>
</organism>
<keyword evidence="2" id="KW-1185">Reference proteome</keyword>
<evidence type="ECO:0000313" key="1">
    <source>
        <dbReference type="EMBL" id="AXK43931.1"/>
    </source>
</evidence>
<name>A0A345YJ29_9SPHN</name>
<gene>
    <name evidence="1" type="ORF">DVR09_15870</name>
</gene>